<dbReference type="KEGG" id="manq:L1994_09865"/>
<dbReference type="GO" id="GO:0006508">
    <property type="term" value="P:proteolysis"/>
    <property type="evidence" value="ECO:0007669"/>
    <property type="project" value="InterPro"/>
</dbReference>
<dbReference type="Pfam" id="PF19289">
    <property type="entry name" value="PmbA_TldD_3rd"/>
    <property type="match status" value="1"/>
</dbReference>
<dbReference type="InterPro" id="IPR002510">
    <property type="entry name" value="Metalloprtase-TldD/E_N"/>
</dbReference>
<dbReference type="GO" id="GO:0005829">
    <property type="term" value="C:cytosol"/>
    <property type="evidence" value="ECO:0007669"/>
    <property type="project" value="TreeGrafter"/>
</dbReference>
<dbReference type="Pfam" id="PF19290">
    <property type="entry name" value="PmbA_TldD_2nd"/>
    <property type="match status" value="1"/>
</dbReference>
<keyword evidence="5" id="KW-1185">Reference proteome</keyword>
<dbReference type="InterPro" id="IPR045569">
    <property type="entry name" value="Metalloprtase-TldD/E_C"/>
</dbReference>
<dbReference type="PANTHER" id="PTHR43421">
    <property type="entry name" value="METALLOPROTEASE PMBA"/>
    <property type="match status" value="1"/>
</dbReference>
<evidence type="ECO:0000313" key="4">
    <source>
        <dbReference type="EMBL" id="WFN36439.1"/>
    </source>
</evidence>
<sequence length="434" mass="46301">MAEDNENFSIIDDILRKGSKLADDIEVFFSEGFGVGLELKGRLIGEAEGSESWGIGIRVVKDGKIGCSSTNDPKCFEKCLLSAVSSSKLSTPQNWEGLSTPCSLPDLRLDVFDEKMSCDIETAENFIERLLFGASDADCDVVGGSVSFSKGQSVIANSNGVFYSLEKTGCGVSMETIAATSTGYEFDSSSHADRIDPEKTGRDAASLAVFSKDAGSIKTGNYDVILSPIAVCQLIGSVVIPSFSGRNVNSGRSYLADKLGDDCFDENLNLYDDPHHGTGSRLLDSEGVLTRRIDLIKSGVVNEFSYDLKTAYRYNQKSTGSAVRAGAGGSPAIGTHNIFLDGKRCDVFDEKAVYAHTVVGAHTANAVTGDFSVELSNAAWIEGGEKTKPIKSAMLSGNVFEMLGNIAGMSEESRTLGSMTVPSLRFQELFVVGE</sequence>
<evidence type="ECO:0000313" key="5">
    <source>
        <dbReference type="Proteomes" id="UP001218895"/>
    </source>
</evidence>
<dbReference type="GeneID" id="79950705"/>
<dbReference type="Proteomes" id="UP001218895">
    <property type="component" value="Chromosome"/>
</dbReference>
<name>A0AAF0FWS7_9EURY</name>
<dbReference type="SUPFAM" id="SSF111283">
    <property type="entry name" value="Putative modulator of DNA gyrase, PmbA/TldD"/>
    <property type="match status" value="1"/>
</dbReference>
<dbReference type="Gene3D" id="3.30.2290.10">
    <property type="entry name" value="PmbA/TldD superfamily"/>
    <property type="match status" value="1"/>
</dbReference>
<gene>
    <name evidence="4" type="ORF">L1994_09865</name>
</gene>
<organism evidence="4 5">
    <name type="scientific">Methanomicrobium antiquum</name>
    <dbReference type="NCBI Taxonomy" id="487686"/>
    <lineage>
        <taxon>Archaea</taxon>
        <taxon>Methanobacteriati</taxon>
        <taxon>Methanobacteriota</taxon>
        <taxon>Stenosarchaea group</taxon>
        <taxon>Methanomicrobia</taxon>
        <taxon>Methanomicrobiales</taxon>
        <taxon>Methanomicrobiaceae</taxon>
        <taxon>Methanomicrobium</taxon>
    </lineage>
</organism>
<dbReference type="InterPro" id="IPR035068">
    <property type="entry name" value="TldD/PmbA_N"/>
</dbReference>
<feature type="domain" description="Metalloprotease TldD/E central" evidence="3">
    <location>
        <begin position="120"/>
        <end position="209"/>
    </location>
</feature>
<reference evidence="4" key="1">
    <citation type="submission" date="2022-01" db="EMBL/GenBank/DDBJ databases">
        <title>Complete genome of Methanomicrobium antiquum DSM 21220.</title>
        <authorList>
            <person name="Chen S.-C."/>
            <person name="You Y.-T."/>
            <person name="Zhou Y.-Z."/>
            <person name="Lai M.-C."/>
        </authorList>
    </citation>
    <scope>NUCLEOTIDE SEQUENCE</scope>
    <source>
        <strain evidence="4">DSM 21220</strain>
    </source>
</reference>
<feature type="domain" description="Metalloprotease TldD/E C-terminal" evidence="2">
    <location>
        <begin position="219"/>
        <end position="432"/>
    </location>
</feature>
<dbReference type="InterPro" id="IPR045570">
    <property type="entry name" value="Metalloprtase-TldD/E_cen_dom"/>
</dbReference>
<dbReference type="Pfam" id="PF01523">
    <property type="entry name" value="PmbA_TldD_1st"/>
    <property type="match status" value="1"/>
</dbReference>
<dbReference type="AlphaFoldDB" id="A0AAF0FWS7"/>
<dbReference type="EMBL" id="CP091092">
    <property type="protein sequence ID" value="WFN36439.1"/>
    <property type="molecule type" value="Genomic_DNA"/>
</dbReference>
<dbReference type="RefSeq" id="WP_278099275.1">
    <property type="nucleotide sequence ID" value="NZ_CP091092.1"/>
</dbReference>
<evidence type="ECO:0000259" key="2">
    <source>
        <dbReference type="Pfam" id="PF19289"/>
    </source>
</evidence>
<proteinExistence type="predicted"/>
<accession>A0AAF0FWS7</accession>
<dbReference type="InterPro" id="IPR047657">
    <property type="entry name" value="PmbA"/>
</dbReference>
<dbReference type="PANTHER" id="PTHR43421:SF1">
    <property type="entry name" value="METALLOPROTEASE PMBA"/>
    <property type="match status" value="1"/>
</dbReference>
<evidence type="ECO:0000259" key="3">
    <source>
        <dbReference type="Pfam" id="PF19290"/>
    </source>
</evidence>
<evidence type="ECO:0000259" key="1">
    <source>
        <dbReference type="Pfam" id="PF01523"/>
    </source>
</evidence>
<feature type="domain" description="Metalloprotease TldD/E N-terminal" evidence="1">
    <location>
        <begin position="26"/>
        <end position="85"/>
    </location>
</feature>
<dbReference type="InterPro" id="IPR036059">
    <property type="entry name" value="TldD/PmbA_sf"/>
</dbReference>
<protein>
    <submittedName>
        <fullName evidence="4">TldD/PmbA family protein</fullName>
    </submittedName>
</protein>
<dbReference type="GO" id="GO:0008237">
    <property type="term" value="F:metallopeptidase activity"/>
    <property type="evidence" value="ECO:0007669"/>
    <property type="project" value="InterPro"/>
</dbReference>